<keyword evidence="1" id="KW-0732">Signal</keyword>
<accession>A0A6C1TZ09</accession>
<dbReference type="Gene3D" id="1.10.260.130">
    <property type="match status" value="1"/>
</dbReference>
<evidence type="ECO:0000256" key="1">
    <source>
        <dbReference type="SAM" id="SignalP"/>
    </source>
</evidence>
<comment type="caution">
    <text evidence="3">The sequence shown here is derived from an EMBL/GenBank/DDBJ whole genome shotgun (WGS) entry which is preliminary data.</text>
</comment>
<reference evidence="3 4" key="1">
    <citation type="submission" date="2018-12" db="EMBL/GenBank/DDBJ databases">
        <title>Corynebacterium sanguinis sp. nov., a clinically-associated and environmental corynebacterium.</title>
        <authorList>
            <person name="Gonzales-Siles L."/>
            <person name="Jaen-Luchoro D."/>
            <person name="Cardew S."/>
            <person name="Inganas E."/>
            <person name="Ohlen M."/>
            <person name="Jensie-Markopolous S."/>
            <person name="Pinyeiro-Iglesias B."/>
            <person name="Molin K."/>
            <person name="Skovbjerg S."/>
            <person name="Svensson-Stadler L."/>
            <person name="Funke G."/>
            <person name="Moore E.R.B."/>
        </authorList>
    </citation>
    <scope>NUCLEOTIDE SEQUENCE [LARGE SCALE GENOMIC DNA]</scope>
    <source>
        <strain evidence="3 4">58734</strain>
    </source>
</reference>
<dbReference type="SUPFAM" id="SSF53474">
    <property type="entry name" value="alpha/beta-Hydrolases"/>
    <property type="match status" value="1"/>
</dbReference>
<dbReference type="Gene3D" id="3.40.50.1820">
    <property type="entry name" value="alpha/beta hydrolase"/>
    <property type="match status" value="1"/>
</dbReference>
<dbReference type="OrthoDB" id="9798122at2"/>
<dbReference type="InterPro" id="IPR029058">
    <property type="entry name" value="AB_hydrolase_fold"/>
</dbReference>
<dbReference type="EMBL" id="JACEOR010000014">
    <property type="protein sequence ID" value="MBA4503780.1"/>
    <property type="molecule type" value="Genomic_DNA"/>
</dbReference>
<proteinExistence type="predicted"/>
<evidence type="ECO:0000313" key="2">
    <source>
        <dbReference type="EMBL" id="MBA4503780.1"/>
    </source>
</evidence>
<evidence type="ECO:0000313" key="5">
    <source>
        <dbReference type="Proteomes" id="UP000580709"/>
    </source>
</evidence>
<sequence length="451" mass="47146">MKHLLKLTAATTCAALALTTASVTASITTANAQSSGEAQKLADGVHHAATTPADSFIHGYDPFYDDPVDNLGTPGTLLRTQPAPHLLNILGPDFPGYAEKILYTSTTVHGDPVATSGFVIEPANPWQGNGPTPTVIFAPGTRGAGDMCAPSRGPWLTAQLDAAQPALGVNYELVFYEAAALAGMRVVVVDYIGLGTPGAHTYVLHDEEGHAMLDAARAVVPAGSPVAFYGYSQGGGASAAAAELQPTYAPELNVKGTFAGAPPADLMEVVKGVDTSTITSVLGYAANGYLARYPELGAVLDTKLNDRGWEFLNGTKDSCMVDDALTRHFTSTSDLTSTGESLYEIVNSLPHIKQLFVDQKLGETAPTSPIMVSTGGNDDLVPTPQVVQLARDYCALGVTTTMFNENIPPLTPGTKFGVNHAAGIITQSPTSFRWIMDRFNGVPAGSNCGTF</sequence>
<name>A0A6C1TZ09_9CORY</name>
<evidence type="ECO:0000313" key="3">
    <source>
        <dbReference type="EMBL" id="TVS28626.1"/>
    </source>
</evidence>
<keyword evidence="5" id="KW-1185">Reference proteome</keyword>
<gene>
    <name evidence="3" type="ORF">EKI59_06580</name>
    <name evidence="2" type="ORF">H0H28_00195</name>
</gene>
<dbReference type="AlphaFoldDB" id="A0A6C1TZ09"/>
<dbReference type="Proteomes" id="UP000580709">
    <property type="component" value="Unassembled WGS sequence"/>
</dbReference>
<feature type="chain" id="PRO_5044630551" evidence="1">
    <location>
        <begin position="26"/>
        <end position="451"/>
    </location>
</feature>
<reference evidence="2 5" key="2">
    <citation type="submission" date="2020-07" db="EMBL/GenBank/DDBJ databases">
        <authorList>
            <person name="Khare M."/>
        </authorList>
    </citation>
    <scope>NUCLEOTIDE SEQUENCE [LARGE SCALE GENOMIC DNA]</scope>
    <source>
        <strain evidence="2 5">P8776</strain>
    </source>
</reference>
<evidence type="ECO:0000313" key="4">
    <source>
        <dbReference type="Proteomes" id="UP000336646"/>
    </source>
</evidence>
<dbReference type="GO" id="GO:0016042">
    <property type="term" value="P:lipid catabolic process"/>
    <property type="evidence" value="ECO:0007669"/>
    <property type="project" value="InterPro"/>
</dbReference>
<dbReference type="Pfam" id="PF03583">
    <property type="entry name" value="LIP"/>
    <property type="match status" value="1"/>
</dbReference>
<dbReference type="InterPro" id="IPR005152">
    <property type="entry name" value="Lipase_secreted"/>
</dbReference>
<organism evidence="3 4">
    <name type="scientific">Corynebacterium sanguinis</name>
    <dbReference type="NCBI Taxonomy" id="2594913"/>
    <lineage>
        <taxon>Bacteria</taxon>
        <taxon>Bacillati</taxon>
        <taxon>Actinomycetota</taxon>
        <taxon>Actinomycetes</taxon>
        <taxon>Mycobacteriales</taxon>
        <taxon>Corynebacteriaceae</taxon>
        <taxon>Corynebacterium</taxon>
    </lineage>
</organism>
<protein>
    <submittedName>
        <fullName evidence="3">Lipase</fullName>
    </submittedName>
</protein>
<dbReference type="GO" id="GO:0004806">
    <property type="term" value="F:triacylglycerol lipase activity"/>
    <property type="evidence" value="ECO:0007669"/>
    <property type="project" value="InterPro"/>
</dbReference>
<dbReference type="PANTHER" id="PTHR34853:SF1">
    <property type="entry name" value="LIPASE 5"/>
    <property type="match status" value="1"/>
</dbReference>
<dbReference type="EMBL" id="RXIR01000011">
    <property type="protein sequence ID" value="TVS28626.1"/>
    <property type="molecule type" value="Genomic_DNA"/>
</dbReference>
<dbReference type="PANTHER" id="PTHR34853">
    <property type="match status" value="1"/>
</dbReference>
<dbReference type="PIRSF" id="PIRSF029171">
    <property type="entry name" value="Esterase_LipA"/>
    <property type="match status" value="1"/>
</dbReference>
<feature type="signal peptide" evidence="1">
    <location>
        <begin position="1"/>
        <end position="25"/>
    </location>
</feature>
<dbReference type="Proteomes" id="UP000336646">
    <property type="component" value="Unassembled WGS sequence"/>
</dbReference>
<dbReference type="RefSeq" id="WP_136648929.1">
    <property type="nucleotide sequence ID" value="NZ_JACEOR010000014.1"/>
</dbReference>